<reference evidence="3 4" key="1">
    <citation type="submission" date="2024-10" db="EMBL/GenBank/DDBJ databases">
        <authorList>
            <person name="Yang X.-N."/>
        </authorList>
    </citation>
    <scope>NUCLEOTIDE SEQUENCE [LARGE SCALE GENOMIC DNA]</scope>
    <source>
        <strain evidence="3 4">CAU 1059</strain>
    </source>
</reference>
<protein>
    <submittedName>
        <fullName evidence="3">Uncharacterized protein</fullName>
    </submittedName>
</protein>
<keyword evidence="1" id="KW-0812">Transmembrane</keyword>
<feature type="chain" id="PRO_5047503454" evidence="2">
    <location>
        <begin position="27"/>
        <end position="121"/>
    </location>
</feature>
<evidence type="ECO:0000256" key="1">
    <source>
        <dbReference type="SAM" id="Phobius"/>
    </source>
</evidence>
<proteinExistence type="predicted"/>
<accession>A0ABW7I946</accession>
<dbReference type="Proteomes" id="UP001607157">
    <property type="component" value="Unassembled WGS sequence"/>
</dbReference>
<keyword evidence="1" id="KW-1133">Transmembrane helix</keyword>
<keyword evidence="2" id="KW-0732">Signal</keyword>
<comment type="caution">
    <text evidence="3">The sequence shown here is derived from an EMBL/GenBank/DDBJ whole genome shotgun (WGS) entry which is preliminary data.</text>
</comment>
<dbReference type="EMBL" id="JBIHMM010000003">
    <property type="protein sequence ID" value="MFH0254696.1"/>
    <property type="molecule type" value="Genomic_DNA"/>
</dbReference>
<gene>
    <name evidence="3" type="ORF">ACGRVM_12395</name>
</gene>
<evidence type="ECO:0000313" key="4">
    <source>
        <dbReference type="Proteomes" id="UP001607157"/>
    </source>
</evidence>
<feature type="transmembrane region" description="Helical" evidence="1">
    <location>
        <begin position="31"/>
        <end position="48"/>
    </location>
</feature>
<keyword evidence="1" id="KW-0472">Membrane</keyword>
<evidence type="ECO:0000313" key="3">
    <source>
        <dbReference type="EMBL" id="MFH0254696.1"/>
    </source>
</evidence>
<organism evidence="3 4">
    <name type="scientific">Roseovarius aquimarinus</name>
    <dbReference type="NCBI Taxonomy" id="1229156"/>
    <lineage>
        <taxon>Bacteria</taxon>
        <taxon>Pseudomonadati</taxon>
        <taxon>Pseudomonadota</taxon>
        <taxon>Alphaproteobacteria</taxon>
        <taxon>Rhodobacterales</taxon>
        <taxon>Roseobacteraceae</taxon>
        <taxon>Roseovarius</taxon>
    </lineage>
</organism>
<name>A0ABW7I946_9RHOB</name>
<keyword evidence="4" id="KW-1185">Reference proteome</keyword>
<sequence length="121" mass="13939">MSRKFITLVIAASIAVTGFTAAPARASDRDLARALATIAGIAIVGVAINEARKTDRRAAPRAYYQPQRRAYHAPRGRALERAYRQGFADHRSLVRERRAERRFHRPVYRDQRHYSARPYRY</sequence>
<dbReference type="RefSeq" id="WP_377172094.1">
    <property type="nucleotide sequence ID" value="NZ_JBHTJC010000003.1"/>
</dbReference>
<feature type="signal peptide" evidence="2">
    <location>
        <begin position="1"/>
        <end position="26"/>
    </location>
</feature>
<evidence type="ECO:0000256" key="2">
    <source>
        <dbReference type="SAM" id="SignalP"/>
    </source>
</evidence>